<dbReference type="PANTHER" id="PTHR10622">
    <property type="entry name" value="HET DOMAIN-CONTAINING PROTEIN"/>
    <property type="match status" value="1"/>
</dbReference>
<evidence type="ECO:0000313" key="4">
    <source>
        <dbReference type="Proteomes" id="UP000053599"/>
    </source>
</evidence>
<dbReference type="HOGENOM" id="CLU_495245_0_0_1"/>
<evidence type="ECO:0000259" key="2">
    <source>
        <dbReference type="Pfam" id="PF06985"/>
    </source>
</evidence>
<evidence type="ECO:0000256" key="1">
    <source>
        <dbReference type="SAM" id="MobiDB-lite"/>
    </source>
</evidence>
<reference evidence="3 4" key="1">
    <citation type="submission" date="2015-01" db="EMBL/GenBank/DDBJ databases">
        <title>The Genome Sequence of Exophiala sideris CBS121828.</title>
        <authorList>
            <consortium name="The Broad Institute Genomics Platform"/>
            <person name="Cuomo C."/>
            <person name="de Hoog S."/>
            <person name="Gorbushina A."/>
            <person name="Stielow B."/>
            <person name="Teixiera M."/>
            <person name="Abouelleil A."/>
            <person name="Chapman S.B."/>
            <person name="Priest M."/>
            <person name="Young S.K."/>
            <person name="Wortman J."/>
            <person name="Nusbaum C."/>
            <person name="Birren B."/>
        </authorList>
    </citation>
    <scope>NUCLEOTIDE SEQUENCE [LARGE SCALE GENOMIC DNA]</scope>
    <source>
        <strain evidence="3 4">CBS 121828</strain>
    </source>
</reference>
<protein>
    <recommendedName>
        <fullName evidence="2">Heterokaryon incompatibility domain-containing protein</fullName>
    </recommendedName>
</protein>
<feature type="domain" description="Heterokaryon incompatibility" evidence="2">
    <location>
        <begin position="26"/>
        <end position="118"/>
    </location>
</feature>
<proteinExistence type="predicted"/>
<evidence type="ECO:0000313" key="3">
    <source>
        <dbReference type="EMBL" id="KIV77277.1"/>
    </source>
</evidence>
<dbReference type="Proteomes" id="UP000053599">
    <property type="component" value="Unassembled WGS sequence"/>
</dbReference>
<accession>A0A0D1Y307</accession>
<dbReference type="PANTHER" id="PTHR10622:SF11">
    <property type="entry name" value="HET-DOMAIN-CONTAINING PROTEIN"/>
    <property type="match status" value="1"/>
</dbReference>
<gene>
    <name evidence="3" type="ORF">PV11_09088</name>
</gene>
<dbReference type="EMBL" id="KN846954">
    <property type="protein sequence ID" value="KIV77277.1"/>
    <property type="molecule type" value="Genomic_DNA"/>
</dbReference>
<dbReference type="InterPro" id="IPR010730">
    <property type="entry name" value="HET"/>
</dbReference>
<dbReference type="AlphaFoldDB" id="A0A0D1Y307"/>
<name>A0A0D1Y307_9EURO</name>
<organism evidence="3 4">
    <name type="scientific">Exophiala sideris</name>
    <dbReference type="NCBI Taxonomy" id="1016849"/>
    <lineage>
        <taxon>Eukaryota</taxon>
        <taxon>Fungi</taxon>
        <taxon>Dikarya</taxon>
        <taxon>Ascomycota</taxon>
        <taxon>Pezizomycotina</taxon>
        <taxon>Eurotiomycetes</taxon>
        <taxon>Chaetothyriomycetidae</taxon>
        <taxon>Chaetothyriales</taxon>
        <taxon>Herpotrichiellaceae</taxon>
        <taxon>Exophiala</taxon>
    </lineage>
</organism>
<dbReference type="OrthoDB" id="674604at2759"/>
<dbReference type="Pfam" id="PF06985">
    <property type="entry name" value="HET"/>
    <property type="match status" value="1"/>
</dbReference>
<sequence length="550" mass="63590">MRLLQRHANGTLSLTDDLHDDDIPEYVVLSHTWGAQAQEVTLQDFRSRSTRRQRAKSGYAKIQFCTDHAALDGYQYCWIDYCCIDKQNSAELHEAINSMFRWYRNAARCYVYMSDVQAAGSPPDAWQDSFRNSRWFTRGWTLQELLAPKTVEFFSSEGIRLGDRTSLEGDIHKVTGIAVDALRGRPLSDFGINERMDWAAKRNTKRKEDEAYSLLGIFDIHMPLIYGERGRALVRLREEIDKSLQGPGPSRYSGVNIPNTSVVAHHPVKKNYRKVHVTILYWEADEVLDMVHGISNTFTSFYNYEVRQFQLPHRQKVELQWPWLNDSLIDERDLQIMYYLGSTMPYPQPKSTLSIAACPTIQSQDHDMYPDDPDPFLGTDNSDPRYYERYPTRQWLSNMFVFPQLSSDVFIVLDCFVEELAGPNDRENITFLLDDDYEWARYLVLFAGYSEPPIVPGKLSNKLMSVLEELSSSNRFYAREGLITSGILRDKLEKEVRFDNDLDVRCFGNDGKDFIHVSPLRHLRRRSPETHHVFGNASDGKPVSRKSGIV</sequence>
<feature type="region of interest" description="Disordered" evidence="1">
    <location>
        <begin position="531"/>
        <end position="550"/>
    </location>
</feature>
<dbReference type="STRING" id="1016849.A0A0D1Y307"/>